<feature type="transmembrane region" description="Helical" evidence="8">
    <location>
        <begin position="237"/>
        <end position="256"/>
    </location>
</feature>
<evidence type="ECO:0000256" key="6">
    <source>
        <dbReference type="ARBA" id="ARBA00022989"/>
    </source>
</evidence>
<dbReference type="InterPro" id="IPR011701">
    <property type="entry name" value="MFS"/>
</dbReference>
<feature type="transmembrane region" description="Helical" evidence="8">
    <location>
        <begin position="315"/>
        <end position="333"/>
    </location>
</feature>
<keyword evidence="7 8" id="KW-0472">Membrane</keyword>
<evidence type="ECO:0000256" key="3">
    <source>
        <dbReference type="ARBA" id="ARBA00022448"/>
    </source>
</evidence>
<protein>
    <submittedName>
        <fullName evidence="10">EmrB/QacA family drug resistance transporter</fullName>
    </submittedName>
</protein>
<dbReference type="PRINTS" id="PR01036">
    <property type="entry name" value="TCRTETB"/>
</dbReference>
<evidence type="ECO:0000256" key="1">
    <source>
        <dbReference type="ARBA" id="ARBA00004651"/>
    </source>
</evidence>
<feature type="transmembrane region" description="Helical" evidence="8">
    <location>
        <begin position="340"/>
        <end position="357"/>
    </location>
</feature>
<feature type="transmembrane region" description="Helical" evidence="8">
    <location>
        <begin position="169"/>
        <end position="188"/>
    </location>
</feature>
<dbReference type="AlphaFoldDB" id="A0A139BWI3"/>
<dbReference type="NCBIfam" id="TIGR00711">
    <property type="entry name" value="efflux_EmrB"/>
    <property type="match status" value="1"/>
</dbReference>
<dbReference type="GO" id="GO:0005886">
    <property type="term" value="C:plasma membrane"/>
    <property type="evidence" value="ECO:0007669"/>
    <property type="project" value="UniProtKB-SubCell"/>
</dbReference>
<sequence length="513" mass="55421">MNSVQIAPLSGIKLILATLALGMGSFMNILDLTIVNVAVPTMAGDFAVSPTQGTWIITSYSVAEAIMLPLAGYLAGRFGEVRSFVAATLLFTLASLLCAASISFPMLLAARVLQGVFGASMIPLSQTLLTAIYPPHQRGLALGIWAMTTVIAPIAGPLAGGWLTDNASWHWIFLVNLPVGLLVGISVAAMLSHRDAVQPGSRDQKMDWIGLSLLIVGIGSLQILLDKGNELDWFSSGTIITLAVMAVLALLVFVIWELDAQHPLVDLRLFARRNFLVGALCLFLGMMAFFGVVVIIPLWLQTYQGYTSLWAGKSVAFGGVLAVILGPVVGANIARVDARAVTTFGFIVFALVGYWSARFTPDIDYWTIAISRLYMGIGISCFFLPLITIGLSGLPAERIAAASGVSNFMRNLGASFGTAITTWLWTSKASEYHARLMENIQPYNPVANDYLKQLHRLGMPGDTAYAYLENLVTVQSYTMATDQILKISATLMLSLVLLIWWAKPPFVARRGEH</sequence>
<gene>
    <name evidence="10" type="ORF">AWT59_0821</name>
</gene>
<evidence type="ECO:0000256" key="4">
    <source>
        <dbReference type="ARBA" id="ARBA00022475"/>
    </source>
</evidence>
<evidence type="ECO:0000256" key="7">
    <source>
        <dbReference type="ARBA" id="ARBA00023136"/>
    </source>
</evidence>
<keyword evidence="4" id="KW-1003">Cell membrane</keyword>
<keyword evidence="3" id="KW-0813">Transport</keyword>
<comment type="similarity">
    <text evidence="2">Belongs to the major facilitator superfamily. EmrB family.</text>
</comment>
<evidence type="ECO:0000256" key="8">
    <source>
        <dbReference type="SAM" id="Phobius"/>
    </source>
</evidence>
<dbReference type="EMBL" id="LSLI01000012">
    <property type="protein sequence ID" value="KXS33065.1"/>
    <property type="molecule type" value="Genomic_DNA"/>
</dbReference>
<keyword evidence="6 8" id="KW-1133">Transmembrane helix</keyword>
<dbReference type="CDD" id="cd17503">
    <property type="entry name" value="MFS_LmrB_MDR_like"/>
    <property type="match status" value="1"/>
</dbReference>
<dbReference type="Gene3D" id="1.20.1250.20">
    <property type="entry name" value="MFS general substrate transporter like domains"/>
    <property type="match status" value="1"/>
</dbReference>
<evidence type="ECO:0000259" key="9">
    <source>
        <dbReference type="PROSITE" id="PS50850"/>
    </source>
</evidence>
<dbReference type="PATRIC" id="fig|1796491.3.peg.894"/>
<accession>A0A139BWI3</accession>
<dbReference type="SUPFAM" id="SSF103473">
    <property type="entry name" value="MFS general substrate transporter"/>
    <property type="match status" value="1"/>
</dbReference>
<dbReference type="Pfam" id="PF07690">
    <property type="entry name" value="MFS_1"/>
    <property type="match status" value="1"/>
</dbReference>
<feature type="transmembrane region" description="Helical" evidence="8">
    <location>
        <begin position="377"/>
        <end position="396"/>
    </location>
</feature>
<dbReference type="InterPro" id="IPR036259">
    <property type="entry name" value="MFS_trans_sf"/>
</dbReference>
<evidence type="ECO:0000313" key="11">
    <source>
        <dbReference type="Proteomes" id="UP000070578"/>
    </source>
</evidence>
<evidence type="ECO:0000256" key="2">
    <source>
        <dbReference type="ARBA" id="ARBA00008537"/>
    </source>
</evidence>
<organism evidence="10 11">
    <name type="scientific">Candidatus Gallionella acididurans</name>
    <dbReference type="NCBI Taxonomy" id="1796491"/>
    <lineage>
        <taxon>Bacteria</taxon>
        <taxon>Pseudomonadati</taxon>
        <taxon>Pseudomonadota</taxon>
        <taxon>Betaproteobacteria</taxon>
        <taxon>Nitrosomonadales</taxon>
        <taxon>Gallionellaceae</taxon>
        <taxon>Gallionella</taxon>
    </lineage>
</organism>
<evidence type="ECO:0000256" key="5">
    <source>
        <dbReference type="ARBA" id="ARBA00022692"/>
    </source>
</evidence>
<feature type="domain" description="Major facilitator superfamily (MFS) profile" evidence="9">
    <location>
        <begin position="17"/>
        <end position="507"/>
    </location>
</feature>
<dbReference type="PANTHER" id="PTHR42718:SF9">
    <property type="entry name" value="MAJOR FACILITATOR SUPERFAMILY MULTIDRUG TRANSPORTER MFSC"/>
    <property type="match status" value="1"/>
</dbReference>
<feature type="transmembrane region" description="Helical" evidence="8">
    <location>
        <begin position="484"/>
        <end position="502"/>
    </location>
</feature>
<reference evidence="10 11" key="2">
    <citation type="submission" date="2016-03" db="EMBL/GenBank/DDBJ databases">
        <title>New uncultured bacterium of the family Gallionellaceae from acid mine drainage: description and reconstruction of genome based on metagenomic analysis of microbial community.</title>
        <authorList>
            <person name="Kadnikov V."/>
            <person name="Ivasenko D."/>
            <person name="Beletsky A."/>
            <person name="Mardanov A."/>
            <person name="Danilova E."/>
            <person name="Pimenov N."/>
            <person name="Karnachuk O."/>
            <person name="Ravin N."/>
        </authorList>
    </citation>
    <scope>NUCLEOTIDE SEQUENCE [LARGE SCALE GENOMIC DNA]</scope>
    <source>
        <strain evidence="10">ShG14-8</strain>
    </source>
</reference>
<dbReference type="GO" id="GO:0022857">
    <property type="term" value="F:transmembrane transporter activity"/>
    <property type="evidence" value="ECO:0007669"/>
    <property type="project" value="InterPro"/>
</dbReference>
<dbReference type="Proteomes" id="UP000070578">
    <property type="component" value="Unassembled WGS sequence"/>
</dbReference>
<name>A0A139BWI3_9PROT</name>
<feature type="transmembrane region" description="Helical" evidence="8">
    <location>
        <begin position="83"/>
        <end position="106"/>
    </location>
</feature>
<dbReference type="InterPro" id="IPR020846">
    <property type="entry name" value="MFS_dom"/>
</dbReference>
<feature type="transmembrane region" description="Helical" evidence="8">
    <location>
        <begin position="140"/>
        <end position="163"/>
    </location>
</feature>
<keyword evidence="5 8" id="KW-0812">Transmembrane</keyword>
<feature type="transmembrane region" description="Helical" evidence="8">
    <location>
        <begin position="55"/>
        <end position="76"/>
    </location>
</feature>
<feature type="transmembrane region" description="Helical" evidence="8">
    <location>
        <begin position="12"/>
        <end position="35"/>
    </location>
</feature>
<dbReference type="Gene3D" id="1.20.1720.10">
    <property type="entry name" value="Multidrug resistance protein D"/>
    <property type="match status" value="1"/>
</dbReference>
<feature type="transmembrane region" description="Helical" evidence="8">
    <location>
        <begin position="112"/>
        <end position="133"/>
    </location>
</feature>
<comment type="caution">
    <text evidence="10">The sequence shown here is derived from an EMBL/GenBank/DDBJ whole genome shotgun (WGS) entry which is preliminary data.</text>
</comment>
<comment type="subcellular location">
    <subcellularLocation>
        <location evidence="1">Cell membrane</location>
        <topology evidence="1">Multi-pass membrane protein</topology>
    </subcellularLocation>
</comment>
<feature type="transmembrane region" description="Helical" evidence="8">
    <location>
        <begin position="276"/>
        <end position="300"/>
    </location>
</feature>
<feature type="transmembrane region" description="Helical" evidence="8">
    <location>
        <begin position="208"/>
        <end position="225"/>
    </location>
</feature>
<dbReference type="PANTHER" id="PTHR42718">
    <property type="entry name" value="MAJOR FACILITATOR SUPERFAMILY MULTIDRUG TRANSPORTER MFSC"/>
    <property type="match status" value="1"/>
</dbReference>
<evidence type="ECO:0000313" key="10">
    <source>
        <dbReference type="EMBL" id="KXS33065.1"/>
    </source>
</evidence>
<reference evidence="10 11" key="1">
    <citation type="submission" date="2016-02" db="EMBL/GenBank/DDBJ databases">
        <authorList>
            <person name="Wen L."/>
            <person name="He K."/>
            <person name="Yang H."/>
        </authorList>
    </citation>
    <scope>NUCLEOTIDE SEQUENCE [LARGE SCALE GENOMIC DNA]</scope>
    <source>
        <strain evidence="10">ShG14-8</strain>
    </source>
</reference>
<dbReference type="PROSITE" id="PS50850">
    <property type="entry name" value="MFS"/>
    <property type="match status" value="1"/>
</dbReference>
<dbReference type="InterPro" id="IPR004638">
    <property type="entry name" value="EmrB-like"/>
</dbReference>
<proteinExistence type="inferred from homology"/>